<evidence type="ECO:0000256" key="4">
    <source>
        <dbReference type="ARBA" id="ARBA00022499"/>
    </source>
</evidence>
<evidence type="ECO:0000256" key="7">
    <source>
        <dbReference type="RuleBase" id="RU361201"/>
    </source>
</evidence>
<feature type="compositionally biased region" description="Basic and acidic residues" evidence="8">
    <location>
        <begin position="36"/>
        <end position="72"/>
    </location>
</feature>
<dbReference type="PANTHER" id="PTHR13385:SF0">
    <property type="entry name" value="UBIQUITIN-LIKE PROTEIN ATG12"/>
    <property type="match status" value="1"/>
</dbReference>
<evidence type="ECO:0000256" key="3">
    <source>
        <dbReference type="ARBA" id="ARBA00015875"/>
    </source>
</evidence>
<dbReference type="Proteomes" id="UP000094236">
    <property type="component" value="Unassembled WGS sequence"/>
</dbReference>
<feature type="compositionally biased region" description="Low complexity" evidence="8">
    <location>
        <begin position="14"/>
        <end position="33"/>
    </location>
</feature>
<evidence type="ECO:0000313" key="10">
    <source>
        <dbReference type="Proteomes" id="UP000094236"/>
    </source>
</evidence>
<name>A0A1E4TP21_PACTA</name>
<accession>A0A1E4TP21</accession>
<dbReference type="CDD" id="cd01612">
    <property type="entry name" value="Ubl_ATG12"/>
    <property type="match status" value="1"/>
</dbReference>
<keyword evidence="7" id="KW-0813">Transport</keyword>
<sequence>MDPPLSDDDDDNESSSSYSEYSSLNNSANVANLKLQGEERQPEDEGKRDEANVEGNKADEGHIVKTKPRENIDEGEEEVQEPKLEAEAEEETDSKHMSPKLTLNDNSSKEADLNSERDDIKFKVPLSTSIMLTRLDANTNDIVERIAKPRTDKVTIRFQPIGSAPQMKPKIFKISASQHFQTLIKFLDKKLTKKITDVNAKSINPFTGGRIFCYIHNSFSPGPDEIIGNLFDNFASNNELVVSYCDTVAFR</sequence>
<organism evidence="9 10">
    <name type="scientific">Pachysolen tannophilus NRRL Y-2460</name>
    <dbReference type="NCBI Taxonomy" id="669874"/>
    <lineage>
        <taxon>Eukaryota</taxon>
        <taxon>Fungi</taxon>
        <taxon>Dikarya</taxon>
        <taxon>Ascomycota</taxon>
        <taxon>Saccharomycotina</taxon>
        <taxon>Pichiomycetes</taxon>
        <taxon>Pachysolenaceae</taxon>
        <taxon>Pachysolen</taxon>
    </lineage>
</organism>
<keyword evidence="7" id="KW-0653">Protein transport</keyword>
<dbReference type="GO" id="GO:0034045">
    <property type="term" value="C:phagophore assembly site membrane"/>
    <property type="evidence" value="ECO:0007669"/>
    <property type="project" value="UniProtKB-SubCell"/>
</dbReference>
<evidence type="ECO:0000256" key="5">
    <source>
        <dbReference type="ARBA" id="ARBA00022786"/>
    </source>
</evidence>
<reference evidence="10" key="1">
    <citation type="submission" date="2016-05" db="EMBL/GenBank/DDBJ databases">
        <title>Comparative genomics of biotechnologically important yeasts.</title>
        <authorList>
            <consortium name="DOE Joint Genome Institute"/>
            <person name="Riley R."/>
            <person name="Haridas S."/>
            <person name="Wolfe K.H."/>
            <person name="Lopes M.R."/>
            <person name="Hittinger C.T."/>
            <person name="Goker M."/>
            <person name="Salamov A."/>
            <person name="Wisecaver J."/>
            <person name="Long T.M."/>
            <person name="Aerts A.L."/>
            <person name="Barry K."/>
            <person name="Choi C."/>
            <person name="Clum A."/>
            <person name="Coughlan A.Y."/>
            <person name="Deshpande S."/>
            <person name="Douglass A.P."/>
            <person name="Hanson S.J."/>
            <person name="Klenk H.-P."/>
            <person name="Labutti K."/>
            <person name="Lapidus A."/>
            <person name="Lindquist E."/>
            <person name="Lipzen A."/>
            <person name="Meier-Kolthoff J.P."/>
            <person name="Ohm R.A."/>
            <person name="Otillar R.P."/>
            <person name="Pangilinan J."/>
            <person name="Peng Y."/>
            <person name="Rokas A."/>
            <person name="Rosa C.A."/>
            <person name="Scheuner C."/>
            <person name="Sibirny A.A."/>
            <person name="Slot J.C."/>
            <person name="Stielow J.B."/>
            <person name="Sun H."/>
            <person name="Kurtzman C.P."/>
            <person name="Blackwell M."/>
            <person name="Grigoriev I.V."/>
            <person name="Jeffries T.W."/>
        </authorList>
    </citation>
    <scope>NUCLEOTIDE SEQUENCE [LARGE SCALE GENOMIC DNA]</scope>
    <source>
        <strain evidence="10">NRRL Y-2460</strain>
    </source>
</reference>
<dbReference type="GO" id="GO:0000421">
    <property type="term" value="C:autophagosome membrane"/>
    <property type="evidence" value="ECO:0007669"/>
    <property type="project" value="TreeGrafter"/>
</dbReference>
<dbReference type="PANTHER" id="PTHR13385">
    <property type="entry name" value="AUTOPHAGY PROTEIN 12"/>
    <property type="match status" value="1"/>
</dbReference>
<dbReference type="GO" id="GO:0000422">
    <property type="term" value="P:autophagy of mitochondrion"/>
    <property type="evidence" value="ECO:0007669"/>
    <property type="project" value="TreeGrafter"/>
</dbReference>
<dbReference type="GO" id="GO:0034274">
    <property type="term" value="C:Atg12-Atg5-Atg16 complex"/>
    <property type="evidence" value="ECO:0007669"/>
    <property type="project" value="TreeGrafter"/>
</dbReference>
<dbReference type="GO" id="GO:0061723">
    <property type="term" value="P:glycophagy"/>
    <property type="evidence" value="ECO:0007669"/>
    <property type="project" value="TreeGrafter"/>
</dbReference>
<evidence type="ECO:0000256" key="8">
    <source>
        <dbReference type="SAM" id="MobiDB-lite"/>
    </source>
</evidence>
<dbReference type="AlphaFoldDB" id="A0A1E4TP21"/>
<keyword evidence="7" id="KW-0472">Membrane</keyword>
<evidence type="ECO:0000256" key="1">
    <source>
        <dbReference type="ARBA" id="ARBA00004623"/>
    </source>
</evidence>
<dbReference type="GO" id="GO:0019776">
    <property type="term" value="F:Atg8-family ligase activity"/>
    <property type="evidence" value="ECO:0007669"/>
    <property type="project" value="TreeGrafter"/>
</dbReference>
<dbReference type="Pfam" id="PF04110">
    <property type="entry name" value="APG12"/>
    <property type="match status" value="1"/>
</dbReference>
<dbReference type="GO" id="GO:0034727">
    <property type="term" value="P:piecemeal microautophagy of the nucleus"/>
    <property type="evidence" value="ECO:0007669"/>
    <property type="project" value="TreeGrafter"/>
</dbReference>
<feature type="region of interest" description="Disordered" evidence="8">
    <location>
        <begin position="1"/>
        <end position="114"/>
    </location>
</feature>
<dbReference type="EMBL" id="KV454018">
    <property type="protein sequence ID" value="ODV93504.1"/>
    <property type="molecule type" value="Genomic_DNA"/>
</dbReference>
<comment type="subunit">
    <text evidence="7">Forms a conjugate with ATG5.</text>
</comment>
<keyword evidence="5 7" id="KW-0833">Ubl conjugation pathway</keyword>
<protein>
    <recommendedName>
        <fullName evidence="3 7">Ubiquitin-like protein ATG12</fullName>
    </recommendedName>
</protein>
<keyword evidence="6 7" id="KW-0072">Autophagy</keyword>
<evidence type="ECO:0000256" key="6">
    <source>
        <dbReference type="ARBA" id="ARBA00023006"/>
    </source>
</evidence>
<dbReference type="GO" id="GO:0000045">
    <property type="term" value="P:autophagosome assembly"/>
    <property type="evidence" value="ECO:0007669"/>
    <property type="project" value="InterPro"/>
</dbReference>
<gene>
    <name evidence="9" type="ORF">PACTADRAFT_82823</name>
</gene>
<comment type="subcellular location">
    <subcellularLocation>
        <location evidence="1 7">Preautophagosomal structure membrane</location>
        <topology evidence="1 7">Peripheral membrane protein</topology>
    </subcellularLocation>
</comment>
<comment type="function">
    <text evidence="7">Ubiquitin-like protein involved in cytoplasm to vacuole transport (Cvt), autophagy vesicles formation, mitophagy, and nucleophagy.</text>
</comment>
<dbReference type="InterPro" id="IPR029071">
    <property type="entry name" value="Ubiquitin-like_domsf"/>
</dbReference>
<dbReference type="GO" id="GO:0015031">
    <property type="term" value="P:protein transport"/>
    <property type="evidence" value="ECO:0007669"/>
    <property type="project" value="UniProtKB-KW"/>
</dbReference>
<proteinExistence type="inferred from homology"/>
<keyword evidence="10" id="KW-1185">Reference proteome</keyword>
<dbReference type="STRING" id="669874.A0A1E4TP21"/>
<evidence type="ECO:0000256" key="2">
    <source>
        <dbReference type="ARBA" id="ARBA00007778"/>
    </source>
</evidence>
<dbReference type="OrthoDB" id="10003551at2759"/>
<keyword evidence="4 7" id="KW-1017">Isopeptide bond</keyword>
<dbReference type="SUPFAM" id="SSF54236">
    <property type="entry name" value="Ubiquitin-like"/>
    <property type="match status" value="1"/>
</dbReference>
<dbReference type="Gene3D" id="3.10.20.90">
    <property type="entry name" value="Phosphatidylinositol 3-kinase Catalytic Subunit, Chain A, domain 1"/>
    <property type="match status" value="1"/>
</dbReference>
<evidence type="ECO:0000313" key="9">
    <source>
        <dbReference type="EMBL" id="ODV93504.1"/>
    </source>
</evidence>
<comment type="similarity">
    <text evidence="2 7">Belongs to the ATG12 family.</text>
</comment>
<dbReference type="InterPro" id="IPR007242">
    <property type="entry name" value="Atg12"/>
</dbReference>
<dbReference type="GO" id="GO:0097352">
    <property type="term" value="P:autophagosome maturation"/>
    <property type="evidence" value="ECO:0007669"/>
    <property type="project" value="TreeGrafter"/>
</dbReference>
<feature type="compositionally biased region" description="Acidic residues" evidence="8">
    <location>
        <begin position="1"/>
        <end position="13"/>
    </location>
</feature>